<evidence type="ECO:0000313" key="3">
    <source>
        <dbReference type="Proteomes" id="UP000366872"/>
    </source>
</evidence>
<gene>
    <name evidence="2" type="ORF">PDESU_05566</name>
</gene>
<keyword evidence="3" id="KW-1185">Reference proteome</keyword>
<name>A0A6C2UA39_PONDE</name>
<protein>
    <submittedName>
        <fullName evidence="2">Uncharacterized protein</fullName>
    </submittedName>
</protein>
<evidence type="ECO:0000256" key="1">
    <source>
        <dbReference type="SAM" id="Phobius"/>
    </source>
</evidence>
<accession>A0A6C2UA39</accession>
<sequence length="62" mass="7150">MAEKPPSPLQASFWLTNEEQRYILIICALFITGLAARYLYLKNQKPEVYTPAGIEELEPNHE</sequence>
<dbReference type="EMBL" id="CAAHFG010000004">
    <property type="protein sequence ID" value="VGO16972.1"/>
    <property type="molecule type" value="Genomic_DNA"/>
</dbReference>
<dbReference type="Proteomes" id="UP000366872">
    <property type="component" value="Unassembled WGS sequence"/>
</dbReference>
<feature type="transmembrane region" description="Helical" evidence="1">
    <location>
        <begin position="20"/>
        <end position="40"/>
    </location>
</feature>
<keyword evidence="1" id="KW-0472">Membrane</keyword>
<organism evidence="2 3">
    <name type="scientific">Pontiella desulfatans</name>
    <dbReference type="NCBI Taxonomy" id="2750659"/>
    <lineage>
        <taxon>Bacteria</taxon>
        <taxon>Pseudomonadati</taxon>
        <taxon>Kiritimatiellota</taxon>
        <taxon>Kiritimatiellia</taxon>
        <taxon>Kiritimatiellales</taxon>
        <taxon>Pontiellaceae</taxon>
        <taxon>Pontiella</taxon>
    </lineage>
</organism>
<keyword evidence="1" id="KW-0812">Transmembrane</keyword>
<dbReference type="AlphaFoldDB" id="A0A6C2UA39"/>
<reference evidence="2 3" key="1">
    <citation type="submission" date="2019-04" db="EMBL/GenBank/DDBJ databases">
        <authorList>
            <person name="Van Vliet M D."/>
        </authorList>
    </citation>
    <scope>NUCLEOTIDE SEQUENCE [LARGE SCALE GENOMIC DNA]</scope>
    <source>
        <strain evidence="2 3">F1</strain>
    </source>
</reference>
<evidence type="ECO:0000313" key="2">
    <source>
        <dbReference type="EMBL" id="VGO16972.1"/>
    </source>
</evidence>
<keyword evidence="1" id="KW-1133">Transmembrane helix</keyword>
<proteinExistence type="predicted"/>